<feature type="coiled-coil region" evidence="16">
    <location>
        <begin position="645"/>
        <end position="739"/>
    </location>
</feature>
<feature type="domain" description="CheR-type methyltransferase" evidence="20">
    <location>
        <begin position="209"/>
        <end position="460"/>
    </location>
</feature>
<dbReference type="InterPro" id="IPR011102">
    <property type="entry name" value="Sig_transdc_His_kinase_HWE"/>
</dbReference>
<dbReference type="PROSITE" id="PS50123">
    <property type="entry name" value="CHER"/>
    <property type="match status" value="1"/>
</dbReference>
<dbReference type="CDD" id="cd16434">
    <property type="entry name" value="CheB-CheR_fusion"/>
    <property type="match status" value="1"/>
</dbReference>
<dbReference type="InterPro" id="IPR000673">
    <property type="entry name" value="Sig_transdc_resp-reg_Me-estase"/>
</dbReference>
<evidence type="ECO:0000259" key="17">
    <source>
        <dbReference type="PROSITE" id="PS50112"/>
    </source>
</evidence>
<dbReference type="GO" id="GO:0005524">
    <property type="term" value="F:ATP binding"/>
    <property type="evidence" value="ECO:0007669"/>
    <property type="project" value="UniProtKB-KW"/>
</dbReference>
<keyword evidence="6" id="KW-0597">Phosphoprotein</keyword>
<dbReference type="InterPro" id="IPR036890">
    <property type="entry name" value="HATPase_C_sf"/>
</dbReference>
<evidence type="ECO:0000256" key="13">
    <source>
        <dbReference type="ARBA" id="ARBA00022777"/>
    </source>
</evidence>
<gene>
    <name evidence="21" type="ORF">GJ689_05985</name>
</gene>
<dbReference type="Gene3D" id="1.10.155.10">
    <property type="entry name" value="Chemotaxis receptor methyltransferase CheR, N-terminal domain"/>
    <property type="match status" value="1"/>
</dbReference>
<evidence type="ECO:0000256" key="4">
    <source>
        <dbReference type="ARBA" id="ARBA00012534"/>
    </source>
</evidence>
<dbReference type="EC" id="2.1.1.80" evidence="4"/>
<evidence type="ECO:0000313" key="22">
    <source>
        <dbReference type="Proteomes" id="UP000438991"/>
    </source>
</evidence>
<evidence type="ECO:0000256" key="16">
    <source>
        <dbReference type="SAM" id="Coils"/>
    </source>
</evidence>
<dbReference type="InterPro" id="IPR035965">
    <property type="entry name" value="PAS-like_dom_sf"/>
</dbReference>
<evidence type="ECO:0000256" key="5">
    <source>
        <dbReference type="ARBA" id="ARBA00021740"/>
    </source>
</evidence>
<dbReference type="InterPro" id="IPR029063">
    <property type="entry name" value="SAM-dependent_MTases_sf"/>
</dbReference>
<dbReference type="Gene3D" id="3.40.50.150">
    <property type="entry name" value="Vaccinia Virus protein VP39"/>
    <property type="match status" value="1"/>
</dbReference>
<dbReference type="PROSITE" id="PS50112">
    <property type="entry name" value="PAS"/>
    <property type="match status" value="1"/>
</dbReference>
<evidence type="ECO:0000256" key="15">
    <source>
        <dbReference type="PROSITE-ProRule" id="PRU00050"/>
    </source>
</evidence>
<keyword evidence="13" id="KW-0418">Kinase</keyword>
<dbReference type="Pfam" id="PF13426">
    <property type="entry name" value="PAS_9"/>
    <property type="match status" value="1"/>
</dbReference>
<dbReference type="Proteomes" id="UP000438991">
    <property type="component" value="Unassembled WGS sequence"/>
</dbReference>
<dbReference type="InterPro" id="IPR022641">
    <property type="entry name" value="CheR_N"/>
</dbReference>
<dbReference type="Pfam" id="PF03705">
    <property type="entry name" value="CheR_N"/>
    <property type="match status" value="1"/>
</dbReference>
<dbReference type="InterPro" id="IPR036804">
    <property type="entry name" value="CheR_N_sf"/>
</dbReference>
<dbReference type="InterPro" id="IPR022642">
    <property type="entry name" value="CheR_C"/>
</dbReference>
<dbReference type="Pfam" id="PF01339">
    <property type="entry name" value="CheB_methylest"/>
    <property type="match status" value="1"/>
</dbReference>
<dbReference type="Pfam" id="PF07536">
    <property type="entry name" value="HWE_HK"/>
    <property type="match status" value="1"/>
</dbReference>
<dbReference type="InterPro" id="IPR000780">
    <property type="entry name" value="CheR_MeTrfase"/>
</dbReference>
<evidence type="ECO:0000256" key="8">
    <source>
        <dbReference type="ARBA" id="ARBA00022630"/>
    </source>
</evidence>
<dbReference type="InterPro" id="IPR000014">
    <property type="entry name" value="PAS"/>
</dbReference>
<proteinExistence type="predicted"/>
<comment type="caution">
    <text evidence="21">The sequence shown here is derived from an EMBL/GenBank/DDBJ whole genome shotgun (WGS) entry which is preliminary data.</text>
</comment>
<dbReference type="InterPro" id="IPR035909">
    <property type="entry name" value="CheB_C"/>
</dbReference>
<feature type="domain" description="PAS" evidence="17">
    <location>
        <begin position="856"/>
        <end position="904"/>
    </location>
</feature>
<evidence type="ECO:0000256" key="3">
    <source>
        <dbReference type="ARBA" id="ARBA00012438"/>
    </source>
</evidence>
<name>A0A9X5ARV9_9BRAD</name>
<feature type="domain" description="CheB-type methylesterase" evidence="19">
    <location>
        <begin position="20"/>
        <end position="205"/>
    </location>
</feature>
<evidence type="ECO:0000256" key="14">
    <source>
        <dbReference type="ARBA" id="ARBA00022840"/>
    </source>
</evidence>
<evidence type="ECO:0000256" key="10">
    <source>
        <dbReference type="ARBA" id="ARBA00022679"/>
    </source>
</evidence>
<dbReference type="GO" id="GO:0008983">
    <property type="term" value="F:protein-glutamate O-methyltransferase activity"/>
    <property type="evidence" value="ECO:0007669"/>
    <property type="project" value="UniProtKB-EC"/>
</dbReference>
<dbReference type="SMART" id="SM00911">
    <property type="entry name" value="HWE_HK"/>
    <property type="match status" value="1"/>
</dbReference>
<evidence type="ECO:0000313" key="21">
    <source>
        <dbReference type="EMBL" id="MTW15754.1"/>
    </source>
</evidence>
<accession>A0A9X5ARV9</accession>
<keyword evidence="11" id="KW-0949">S-adenosyl-L-methionine</keyword>
<dbReference type="Gene3D" id="3.40.50.180">
    <property type="entry name" value="Methylesterase CheB, C-terminal domain"/>
    <property type="match status" value="1"/>
</dbReference>
<feature type="active site" evidence="15">
    <location>
        <position position="29"/>
    </location>
</feature>
<dbReference type="GO" id="GO:0008984">
    <property type="term" value="F:protein-glutamate methylesterase activity"/>
    <property type="evidence" value="ECO:0007669"/>
    <property type="project" value="InterPro"/>
</dbReference>
<dbReference type="AlphaFoldDB" id="A0A9X5ARV9"/>
<dbReference type="SUPFAM" id="SSF52738">
    <property type="entry name" value="Methylesterase CheB, C-terminal domain"/>
    <property type="match status" value="1"/>
</dbReference>
<dbReference type="GO" id="GO:0006935">
    <property type="term" value="P:chemotaxis"/>
    <property type="evidence" value="ECO:0007669"/>
    <property type="project" value="UniProtKB-UniRule"/>
</dbReference>
<dbReference type="SMART" id="SM00091">
    <property type="entry name" value="PAS"/>
    <property type="match status" value="3"/>
</dbReference>
<feature type="active site" evidence="15">
    <location>
        <position position="147"/>
    </location>
</feature>
<dbReference type="SUPFAM" id="SSF55785">
    <property type="entry name" value="PYP-like sensor domain (PAS domain)"/>
    <property type="match status" value="2"/>
</dbReference>
<keyword evidence="14" id="KW-0067">ATP-binding</keyword>
<dbReference type="RefSeq" id="WP_155478920.1">
    <property type="nucleotide sequence ID" value="NZ_WNKV01000003.1"/>
</dbReference>
<dbReference type="PANTHER" id="PTHR24422">
    <property type="entry name" value="CHEMOTAXIS PROTEIN METHYLTRANSFERASE"/>
    <property type="match status" value="1"/>
</dbReference>
<comment type="catalytic activity">
    <reaction evidence="2">
        <text>L-glutamyl-[protein] + S-adenosyl-L-methionine = [protein]-L-glutamate 5-O-methyl ester + S-adenosyl-L-homocysteine</text>
        <dbReference type="Rhea" id="RHEA:24452"/>
        <dbReference type="Rhea" id="RHEA-COMP:10208"/>
        <dbReference type="Rhea" id="RHEA-COMP:10311"/>
        <dbReference type="ChEBI" id="CHEBI:29973"/>
        <dbReference type="ChEBI" id="CHEBI:57856"/>
        <dbReference type="ChEBI" id="CHEBI:59789"/>
        <dbReference type="ChEBI" id="CHEBI:82795"/>
        <dbReference type="EC" id="2.1.1.80"/>
    </reaction>
</comment>
<dbReference type="PROSITE" id="PS50113">
    <property type="entry name" value="PAC"/>
    <property type="match status" value="1"/>
</dbReference>
<organism evidence="21 22">
    <name type="scientific">Rhodoplanes serenus</name>
    <dbReference type="NCBI Taxonomy" id="200615"/>
    <lineage>
        <taxon>Bacteria</taxon>
        <taxon>Pseudomonadati</taxon>
        <taxon>Pseudomonadota</taxon>
        <taxon>Alphaproteobacteria</taxon>
        <taxon>Hyphomicrobiales</taxon>
        <taxon>Nitrobacteraceae</taxon>
        <taxon>Rhodoplanes</taxon>
    </lineage>
</organism>
<dbReference type="SUPFAM" id="SSF53335">
    <property type="entry name" value="S-adenosyl-L-methionine-dependent methyltransferases"/>
    <property type="match status" value="1"/>
</dbReference>
<keyword evidence="12" id="KW-0547">Nucleotide-binding</keyword>
<dbReference type="GO" id="GO:0000156">
    <property type="term" value="F:phosphorelay response regulator activity"/>
    <property type="evidence" value="ECO:0007669"/>
    <property type="project" value="InterPro"/>
</dbReference>
<dbReference type="Gene3D" id="3.30.565.10">
    <property type="entry name" value="Histidine kinase-like ATPase, C-terminal domain"/>
    <property type="match status" value="1"/>
</dbReference>
<dbReference type="GO" id="GO:0032259">
    <property type="term" value="P:methylation"/>
    <property type="evidence" value="ECO:0007669"/>
    <property type="project" value="UniProtKB-KW"/>
</dbReference>
<evidence type="ECO:0000256" key="1">
    <source>
        <dbReference type="ARBA" id="ARBA00000085"/>
    </source>
</evidence>
<comment type="catalytic activity">
    <reaction evidence="1">
        <text>ATP + protein L-histidine = ADP + protein N-phospho-L-histidine.</text>
        <dbReference type="EC" id="2.7.13.3"/>
    </reaction>
</comment>
<dbReference type="PRINTS" id="PR00996">
    <property type="entry name" value="CHERMTFRASE"/>
</dbReference>
<dbReference type="CDD" id="cd00130">
    <property type="entry name" value="PAS"/>
    <property type="match status" value="1"/>
</dbReference>
<keyword evidence="10" id="KW-0808">Transferase</keyword>
<dbReference type="Pfam" id="PF13596">
    <property type="entry name" value="PAS_10"/>
    <property type="match status" value="1"/>
</dbReference>
<keyword evidence="15" id="KW-0145">Chemotaxis</keyword>
<evidence type="ECO:0000256" key="2">
    <source>
        <dbReference type="ARBA" id="ARBA00001541"/>
    </source>
</evidence>
<dbReference type="InterPro" id="IPR050903">
    <property type="entry name" value="Bact_Chemotaxis_MeTrfase"/>
</dbReference>
<dbReference type="Pfam" id="PF01739">
    <property type="entry name" value="CheR"/>
    <property type="match status" value="1"/>
</dbReference>
<dbReference type="PANTHER" id="PTHR24422:SF27">
    <property type="entry name" value="PROTEIN-GLUTAMATE O-METHYLTRANSFERASE"/>
    <property type="match status" value="1"/>
</dbReference>
<dbReference type="EMBL" id="WNKV01000003">
    <property type="protein sequence ID" value="MTW15754.1"/>
    <property type="molecule type" value="Genomic_DNA"/>
</dbReference>
<evidence type="ECO:0000256" key="9">
    <source>
        <dbReference type="ARBA" id="ARBA00022643"/>
    </source>
</evidence>
<feature type="domain" description="PAC" evidence="18">
    <location>
        <begin position="802"/>
        <end position="852"/>
    </location>
</feature>
<evidence type="ECO:0000259" key="20">
    <source>
        <dbReference type="PROSITE" id="PS50123"/>
    </source>
</evidence>
<keyword evidence="7" id="KW-0489">Methyltransferase</keyword>
<feature type="active site" evidence="15">
    <location>
        <position position="56"/>
    </location>
</feature>
<protein>
    <recommendedName>
        <fullName evidence="5">Blue-light-activated histidine kinase</fullName>
        <ecNumber evidence="4">2.1.1.80</ecNumber>
        <ecNumber evidence="3">2.7.13.3</ecNumber>
    </recommendedName>
</protein>
<dbReference type="SUPFAM" id="SSF47757">
    <property type="entry name" value="Chemotaxis receptor methyltransferase CheR, N-terminal domain"/>
    <property type="match status" value="1"/>
</dbReference>
<dbReference type="PROSITE" id="PS50122">
    <property type="entry name" value="CHEB"/>
    <property type="match status" value="1"/>
</dbReference>
<keyword evidence="8" id="KW-0285">Flavoprotein</keyword>
<keyword evidence="9" id="KW-0288">FMN</keyword>
<dbReference type="GO" id="GO:0004673">
    <property type="term" value="F:protein histidine kinase activity"/>
    <property type="evidence" value="ECO:0007669"/>
    <property type="project" value="UniProtKB-EC"/>
</dbReference>
<dbReference type="NCBIfam" id="TIGR00229">
    <property type="entry name" value="sensory_box"/>
    <property type="match status" value="1"/>
</dbReference>
<dbReference type="InterPro" id="IPR000700">
    <property type="entry name" value="PAS-assoc_C"/>
</dbReference>
<dbReference type="EC" id="2.7.13.3" evidence="3"/>
<evidence type="ECO:0000256" key="7">
    <source>
        <dbReference type="ARBA" id="ARBA00022603"/>
    </source>
</evidence>
<dbReference type="GO" id="GO:0005737">
    <property type="term" value="C:cytoplasm"/>
    <property type="evidence" value="ECO:0007669"/>
    <property type="project" value="InterPro"/>
</dbReference>
<evidence type="ECO:0000256" key="11">
    <source>
        <dbReference type="ARBA" id="ARBA00022691"/>
    </source>
</evidence>
<evidence type="ECO:0000259" key="18">
    <source>
        <dbReference type="PROSITE" id="PS50113"/>
    </source>
</evidence>
<dbReference type="Gene3D" id="3.30.450.20">
    <property type="entry name" value="PAS domain"/>
    <property type="match status" value="2"/>
</dbReference>
<keyword evidence="16" id="KW-0175">Coiled coil</keyword>
<reference evidence="21 22" key="1">
    <citation type="submission" date="2019-11" db="EMBL/GenBank/DDBJ databases">
        <title>Whole-genome sequence of Rhodoplanes serenus DSM 18633, type strain.</title>
        <authorList>
            <person name="Kyndt J.A."/>
            <person name="Meyer T.E."/>
        </authorList>
    </citation>
    <scope>NUCLEOTIDE SEQUENCE [LARGE SCALE GENOMIC DNA]</scope>
    <source>
        <strain evidence="21 22">DSM 18633</strain>
    </source>
</reference>
<keyword evidence="15" id="KW-0378">Hydrolase</keyword>
<evidence type="ECO:0000256" key="6">
    <source>
        <dbReference type="ARBA" id="ARBA00022553"/>
    </source>
</evidence>
<evidence type="ECO:0000259" key="19">
    <source>
        <dbReference type="PROSITE" id="PS50122"/>
    </source>
</evidence>
<evidence type="ECO:0000256" key="12">
    <source>
        <dbReference type="ARBA" id="ARBA00022741"/>
    </source>
</evidence>
<sequence length="1180" mass="130524">MAGDFHDEPRRAADGPGGEPGVLVTIGASAGGIAALQRLFAELPDDTGAGFVVVIHLDPEYRSELASILAAKTAMPVRQVTNSMPFLPNHVYVVPPDRRLQVVDRRISAEPFEDERARRNPIDHFFRSVALELGDGCAVVLSGAGSDGALGARAIKEAGGIILVQDPNEAEYPSMPRSAIATGVADFVLPVRDLAARLVELIRGKRGRPAEPDGAVDEENLRRILAHLRVRTGHDFSKYKRSTVLRRVARRMQVTRTETLREYYDALHQDSEEARALLGDLLISVTTFFRDTEAFQGLKTQVLPELFQGKEPNDTIRVWIPGCATGEEAYTIAMLLLEEASRHDMRPVVQVFGSDLDTRALAVAREGRYPAAIEADIGEDRLRRFFTREGDGFRVRQELRDVVLFAAHDLLKDPPFSRIDLISCRNVLIYFDRDLQDQVVSTFHYALNPGGFLLVGASEAAENPAGLFRCLDRGARIYQSRALPGDKPRLLPQLVGPIGLREHTPGLGRSVSPTAALSDAVAHRRAIELLAPPSFLVDQTHRVIHLSETAGRFVMPSGGPLTGDIVDLVRSELRFELRSALHRAFEQGQATLSLPIPVRFNGAPHRVQLLVRPVPADDGSGSGSAVVMLIEGEPLDETLGKSEEHQAADETVRRLSQELEMTQSRLRTVREESDAANEELRAANEELQSINEEYRSTSEELETSKEELQSINEELQTVNSELKLKLEAISRAHSDLQNLMAATDYGTLFLDSVLRIKRFTESVTQLFSITPNDSGRPITDVAHQLEYDGLVRDARGVLSDLVPVRREIHSRDGRWYEMRMRPYRTVDDKIDGVVITFIDVTQRRSTEEALRDSEEKLKRQTRLIELSRDPIFVWHFDNGIVDWNRGCEELYGFMRDEALGRSAVALLGTTLETGTLAEIKARLNAEGSWSGDLLQRTKDGRDLVVDTRMRVESFAGDRLVIEIGRDITERRLWDERQRLLLRELTHRVKNTLAVAQAIAHSTFRGDAEMRERVARFDERLAALASSHGLLVQTDWTAADLGALVAGQLAPYVSAHPDGLITEGSPMALSADIATPLGLVIHELATNAAKHGALSRPSGSVRVAWRLGERDGARMLTLVWSEIGGPPVTPPSRSGLGSRLIDGAIPNATVTRDFRPDGLVCTIEVALPNKEVTADFPVVPR</sequence>
<dbReference type="SMART" id="SM00138">
    <property type="entry name" value="MeTrc"/>
    <property type="match status" value="1"/>
</dbReference>